<dbReference type="PANTHER" id="PTHR10188">
    <property type="entry name" value="L-ASPARAGINASE"/>
    <property type="match status" value="1"/>
</dbReference>
<dbReference type="Proteomes" id="UP000600101">
    <property type="component" value="Unassembled WGS sequence"/>
</dbReference>
<keyword evidence="3" id="KW-0068">Autocatalytic cleavage</keyword>
<dbReference type="Gene3D" id="3.60.20.30">
    <property type="entry name" value="(Glycosyl)asparaginase"/>
    <property type="match status" value="1"/>
</dbReference>
<dbReference type="PANTHER" id="PTHR10188:SF6">
    <property type="entry name" value="N(4)-(BETA-N-ACETYLGLUCOSAMINYL)-L-ASPARAGINASE"/>
    <property type="match status" value="1"/>
</dbReference>
<protein>
    <recommendedName>
        <fullName evidence="4">Isoaspartyl peptidase</fullName>
    </recommendedName>
</protein>
<dbReference type="SUPFAM" id="SSF56235">
    <property type="entry name" value="N-terminal nucleophile aminohydrolases (Ntn hydrolases)"/>
    <property type="match status" value="1"/>
</dbReference>
<name>A0A9X0R2T3_9PROT</name>
<dbReference type="CDD" id="cd04512">
    <property type="entry name" value="Ntn_Asparaginase_2_like"/>
    <property type="match status" value="1"/>
</dbReference>
<feature type="site" description="Cleavage; by autolysis" evidence="6">
    <location>
        <begin position="157"/>
        <end position="158"/>
    </location>
</feature>
<dbReference type="InterPro" id="IPR000246">
    <property type="entry name" value="Peptidase_T2"/>
</dbReference>
<gene>
    <name evidence="7" type="ORF">H7965_24865</name>
</gene>
<sequence>MSPERATWALILHGGAKDIAPEQEEANRAGCLTALTVGAAVLRRGGTALDAVEAAIRALEDDPTFNAGHGSVLNAKGEIEMDAAVMDGTTLDIGGVAAIQSVRHPVSVARLMLREAPTLLAAEGAARFAAERGAELCDPQDLIPREPGGAATKGGHDTVGCVALDLDGDLAAGTSTGGLTGCLVGRVGDSPLPGCGLYADNGSGGVAFSGDGESIARTMLAARVIQSLEAGDMPQIAIEAALRRLERVGGEAGGIVLNRQGRIGWAHSSPHFAVAYVTSAMDWPRVHLHRSEEEGEGSA</sequence>
<evidence type="ECO:0000256" key="6">
    <source>
        <dbReference type="PIRSR" id="PIRSR600246-3"/>
    </source>
</evidence>
<dbReference type="EMBL" id="JACOMF010000059">
    <property type="protein sequence ID" value="MBC4018511.1"/>
    <property type="molecule type" value="Genomic_DNA"/>
</dbReference>
<evidence type="ECO:0000256" key="1">
    <source>
        <dbReference type="ARBA" id="ARBA00022670"/>
    </source>
</evidence>
<dbReference type="AlphaFoldDB" id="A0A9X0R2T3"/>
<organism evidence="7 8">
    <name type="scientific">Siccirubricoccus deserti</name>
    <dbReference type="NCBI Taxonomy" id="2013562"/>
    <lineage>
        <taxon>Bacteria</taxon>
        <taxon>Pseudomonadati</taxon>
        <taxon>Pseudomonadota</taxon>
        <taxon>Alphaproteobacteria</taxon>
        <taxon>Acetobacterales</taxon>
        <taxon>Roseomonadaceae</taxon>
        <taxon>Siccirubricoccus</taxon>
    </lineage>
</organism>
<feature type="active site" description="Nucleophile" evidence="5">
    <location>
        <position position="158"/>
    </location>
</feature>
<dbReference type="GO" id="GO:0008233">
    <property type="term" value="F:peptidase activity"/>
    <property type="evidence" value="ECO:0007669"/>
    <property type="project" value="UniProtKB-KW"/>
</dbReference>
<dbReference type="GO" id="GO:0016811">
    <property type="term" value="F:hydrolase activity, acting on carbon-nitrogen (but not peptide) bonds, in linear amides"/>
    <property type="evidence" value="ECO:0007669"/>
    <property type="project" value="UniProtKB-ARBA"/>
</dbReference>
<proteinExistence type="predicted"/>
<evidence type="ECO:0000313" key="8">
    <source>
        <dbReference type="Proteomes" id="UP000600101"/>
    </source>
</evidence>
<accession>A0A9X0R2T3</accession>
<comment type="caution">
    <text evidence="7">The sequence shown here is derived from an EMBL/GenBank/DDBJ whole genome shotgun (WGS) entry which is preliminary data.</text>
</comment>
<evidence type="ECO:0000256" key="2">
    <source>
        <dbReference type="ARBA" id="ARBA00022801"/>
    </source>
</evidence>
<dbReference type="RefSeq" id="WP_186773261.1">
    <property type="nucleotide sequence ID" value="NZ_JACOMF010000059.1"/>
</dbReference>
<evidence type="ECO:0000256" key="5">
    <source>
        <dbReference type="PIRSR" id="PIRSR600246-1"/>
    </source>
</evidence>
<keyword evidence="8" id="KW-1185">Reference proteome</keyword>
<dbReference type="FunFam" id="3.60.20.30:FF:000001">
    <property type="entry name" value="Isoaspartyl peptidase/L-asparaginase"/>
    <property type="match status" value="1"/>
</dbReference>
<keyword evidence="2" id="KW-0378">Hydrolase</keyword>
<dbReference type="GO" id="GO:0005737">
    <property type="term" value="C:cytoplasm"/>
    <property type="evidence" value="ECO:0007669"/>
    <property type="project" value="TreeGrafter"/>
</dbReference>
<dbReference type="InterPro" id="IPR029055">
    <property type="entry name" value="Ntn_hydrolases_N"/>
</dbReference>
<dbReference type="GO" id="GO:0006508">
    <property type="term" value="P:proteolysis"/>
    <property type="evidence" value="ECO:0007669"/>
    <property type="project" value="UniProtKB-KW"/>
</dbReference>
<reference evidence="7" key="1">
    <citation type="submission" date="2020-08" db="EMBL/GenBank/DDBJ databases">
        <authorList>
            <person name="Hu Y."/>
            <person name="Nguyen S.V."/>
            <person name="Li F."/>
            <person name="Fanning S."/>
        </authorList>
    </citation>
    <scope>NUCLEOTIDE SEQUENCE</scope>
    <source>
        <strain evidence="7">SYSU D8009</strain>
    </source>
</reference>
<evidence type="ECO:0000256" key="3">
    <source>
        <dbReference type="ARBA" id="ARBA00022813"/>
    </source>
</evidence>
<dbReference type="Pfam" id="PF01112">
    <property type="entry name" value="Asparaginase_2"/>
    <property type="match status" value="2"/>
</dbReference>
<evidence type="ECO:0000256" key="4">
    <source>
        <dbReference type="ARBA" id="ARBA00069124"/>
    </source>
</evidence>
<keyword evidence="1" id="KW-0645">Protease</keyword>
<evidence type="ECO:0000313" key="7">
    <source>
        <dbReference type="EMBL" id="MBC4018511.1"/>
    </source>
</evidence>